<dbReference type="FunFam" id="2.40.110.10:FF:000002">
    <property type="entry name" value="Acyl-CoA dehydrogenase fadE12"/>
    <property type="match status" value="1"/>
</dbReference>
<dbReference type="Gene3D" id="2.40.110.10">
    <property type="entry name" value="Butyryl-CoA Dehydrogenase, subunit A, domain 2"/>
    <property type="match status" value="1"/>
</dbReference>
<evidence type="ECO:0000259" key="9">
    <source>
        <dbReference type="Pfam" id="PF02771"/>
    </source>
</evidence>
<sequence length="439" mass="48953">MHHDGNICREVTLYHTHDLVTGENSVCLYSVFDNLKRRSTYNRAFIRRQSSLAAVELYTDDHKQIRDSLNKFIEKEINPYVDEWEKAEFFPAHELFKKLGDQGFLGVNKPTEYGGLGLDFSYSMAVAEELGNINCGSIPMAIGVQTDMSTPALAKFGSNKLKETFLAPTIAGDYVACIGVSEVGAGSDVASIQTKAVTKGDDLIINGQKMWITNGCQADWMCLLANTSGGPSHKNKSLICMPMNLPGVHVTKKISKIGMKSSDTGQIFMEDVRVPKSYIIGEEGKGFLYQMLQFQEERMWGAAGMIKPLEKIIEQTIEYTAGRKIFDKSVLDHQVVHFRLAELATEMELYKALFHKCVGLYIAGNDVTKYASMCKLKGGRLAREVSDSCLQYWGGMGFTDEVFVSRCYRDFRLLSIGAGADEVMLSIICKYMNILPKSK</sequence>
<keyword evidence="5 6" id="KW-0560">Oxidoreductase</keyword>
<feature type="domain" description="Acyl-CoA dehydrogenase/oxidase C-terminal" evidence="7">
    <location>
        <begin position="284"/>
        <end position="430"/>
    </location>
</feature>
<name>A0AA36AZF1_OCTVU</name>
<evidence type="ECO:0000313" key="10">
    <source>
        <dbReference type="EMBL" id="CAI9724453.1"/>
    </source>
</evidence>
<comment type="similarity">
    <text evidence="2 6">Belongs to the acyl-CoA dehydrogenase family.</text>
</comment>
<dbReference type="GO" id="GO:0005737">
    <property type="term" value="C:cytoplasm"/>
    <property type="evidence" value="ECO:0007669"/>
    <property type="project" value="TreeGrafter"/>
</dbReference>
<dbReference type="GO" id="GO:0050660">
    <property type="term" value="F:flavin adenine dinucleotide binding"/>
    <property type="evidence" value="ECO:0007669"/>
    <property type="project" value="InterPro"/>
</dbReference>
<feature type="domain" description="Acyl-CoA dehydrogenase/oxidase N-terminal" evidence="9">
    <location>
        <begin position="59"/>
        <end position="173"/>
    </location>
</feature>
<dbReference type="InterPro" id="IPR036250">
    <property type="entry name" value="AcylCo_DH-like_C"/>
</dbReference>
<proteinExistence type="inferred from homology"/>
<dbReference type="Gene3D" id="1.10.540.10">
    <property type="entry name" value="Acyl-CoA dehydrogenase/oxidase, N-terminal domain"/>
    <property type="match status" value="1"/>
</dbReference>
<evidence type="ECO:0000256" key="2">
    <source>
        <dbReference type="ARBA" id="ARBA00009347"/>
    </source>
</evidence>
<dbReference type="EMBL" id="OX597819">
    <property type="protein sequence ID" value="CAI9724453.1"/>
    <property type="molecule type" value="Genomic_DNA"/>
</dbReference>
<dbReference type="InterPro" id="IPR006091">
    <property type="entry name" value="Acyl-CoA_Oxase/DH_mid-dom"/>
</dbReference>
<dbReference type="PROSITE" id="PS00072">
    <property type="entry name" value="ACYL_COA_DH_1"/>
    <property type="match status" value="1"/>
</dbReference>
<dbReference type="Pfam" id="PF02770">
    <property type="entry name" value="Acyl-CoA_dh_M"/>
    <property type="match status" value="1"/>
</dbReference>
<gene>
    <name evidence="10" type="ORF">OCTVUL_1B029769</name>
</gene>
<evidence type="ECO:0000259" key="7">
    <source>
        <dbReference type="Pfam" id="PF00441"/>
    </source>
</evidence>
<comment type="cofactor">
    <cofactor evidence="1 6">
        <name>FAD</name>
        <dbReference type="ChEBI" id="CHEBI:57692"/>
    </cofactor>
</comment>
<evidence type="ECO:0000256" key="4">
    <source>
        <dbReference type="ARBA" id="ARBA00022827"/>
    </source>
</evidence>
<evidence type="ECO:0000256" key="5">
    <source>
        <dbReference type="ARBA" id="ARBA00023002"/>
    </source>
</evidence>
<evidence type="ECO:0000256" key="3">
    <source>
        <dbReference type="ARBA" id="ARBA00022630"/>
    </source>
</evidence>
<evidence type="ECO:0000313" key="11">
    <source>
        <dbReference type="Proteomes" id="UP001162480"/>
    </source>
</evidence>
<evidence type="ECO:0000256" key="6">
    <source>
        <dbReference type="RuleBase" id="RU362125"/>
    </source>
</evidence>
<keyword evidence="11" id="KW-1185">Reference proteome</keyword>
<dbReference type="GO" id="GO:0003995">
    <property type="term" value="F:acyl-CoA dehydrogenase activity"/>
    <property type="evidence" value="ECO:0007669"/>
    <property type="project" value="InterPro"/>
</dbReference>
<dbReference type="PANTHER" id="PTHR48083:SF6">
    <property type="entry name" value="ACYL-COA DEHYDROGENASE 6"/>
    <property type="match status" value="1"/>
</dbReference>
<dbReference type="InterPro" id="IPR046373">
    <property type="entry name" value="Acyl-CoA_Oxase/DH_mid-dom_sf"/>
</dbReference>
<dbReference type="PROSITE" id="PS00073">
    <property type="entry name" value="ACYL_COA_DH_2"/>
    <property type="match status" value="1"/>
</dbReference>
<dbReference type="GO" id="GO:0033539">
    <property type="term" value="P:fatty acid beta-oxidation using acyl-CoA dehydrogenase"/>
    <property type="evidence" value="ECO:0007669"/>
    <property type="project" value="TreeGrafter"/>
</dbReference>
<dbReference type="AlphaFoldDB" id="A0AA36AZF1"/>
<dbReference type="Pfam" id="PF02771">
    <property type="entry name" value="Acyl-CoA_dh_N"/>
    <property type="match status" value="1"/>
</dbReference>
<dbReference type="Proteomes" id="UP001162480">
    <property type="component" value="Chromosome 6"/>
</dbReference>
<dbReference type="FunFam" id="1.10.540.10:FF:000026">
    <property type="entry name" value="Acyl-CoA dehydrogenase medium chain"/>
    <property type="match status" value="1"/>
</dbReference>
<protein>
    <submittedName>
        <fullName evidence="10">Probable acyl-CoA dehydrogenase 6</fullName>
    </submittedName>
</protein>
<feature type="domain" description="Acyl-CoA oxidase/dehydrogenase middle" evidence="8">
    <location>
        <begin position="177"/>
        <end position="272"/>
    </location>
</feature>
<dbReference type="SUPFAM" id="SSF56645">
    <property type="entry name" value="Acyl-CoA dehydrogenase NM domain-like"/>
    <property type="match status" value="1"/>
</dbReference>
<accession>A0AA36AZF1</accession>
<dbReference type="SUPFAM" id="SSF47203">
    <property type="entry name" value="Acyl-CoA dehydrogenase C-terminal domain-like"/>
    <property type="match status" value="1"/>
</dbReference>
<dbReference type="Pfam" id="PF00441">
    <property type="entry name" value="Acyl-CoA_dh_1"/>
    <property type="match status" value="1"/>
</dbReference>
<reference evidence="10" key="1">
    <citation type="submission" date="2023-08" db="EMBL/GenBank/DDBJ databases">
        <authorList>
            <person name="Alioto T."/>
            <person name="Alioto T."/>
            <person name="Gomez Garrido J."/>
        </authorList>
    </citation>
    <scope>NUCLEOTIDE SEQUENCE</scope>
</reference>
<dbReference type="PANTHER" id="PTHR48083">
    <property type="entry name" value="MEDIUM-CHAIN SPECIFIC ACYL-COA DEHYDROGENASE, MITOCHONDRIAL-RELATED"/>
    <property type="match status" value="1"/>
</dbReference>
<dbReference type="InterPro" id="IPR009100">
    <property type="entry name" value="AcylCoA_DH/oxidase_NM_dom_sf"/>
</dbReference>
<keyword evidence="3 6" id="KW-0285">Flavoprotein</keyword>
<dbReference type="InterPro" id="IPR009075">
    <property type="entry name" value="AcylCo_DH/oxidase_C"/>
</dbReference>
<evidence type="ECO:0000256" key="1">
    <source>
        <dbReference type="ARBA" id="ARBA00001974"/>
    </source>
</evidence>
<dbReference type="InterPro" id="IPR037069">
    <property type="entry name" value="AcylCoA_DH/ox_N_sf"/>
</dbReference>
<dbReference type="InterPro" id="IPR013786">
    <property type="entry name" value="AcylCoA_DH/ox_N"/>
</dbReference>
<dbReference type="Gene3D" id="1.20.140.10">
    <property type="entry name" value="Butyryl-CoA Dehydrogenase, subunit A, domain 3"/>
    <property type="match status" value="1"/>
</dbReference>
<keyword evidence="4 6" id="KW-0274">FAD</keyword>
<evidence type="ECO:0000259" key="8">
    <source>
        <dbReference type="Pfam" id="PF02770"/>
    </source>
</evidence>
<organism evidence="10 11">
    <name type="scientific">Octopus vulgaris</name>
    <name type="common">Common octopus</name>
    <dbReference type="NCBI Taxonomy" id="6645"/>
    <lineage>
        <taxon>Eukaryota</taxon>
        <taxon>Metazoa</taxon>
        <taxon>Spiralia</taxon>
        <taxon>Lophotrochozoa</taxon>
        <taxon>Mollusca</taxon>
        <taxon>Cephalopoda</taxon>
        <taxon>Coleoidea</taxon>
        <taxon>Octopodiformes</taxon>
        <taxon>Octopoda</taxon>
        <taxon>Incirrata</taxon>
        <taxon>Octopodidae</taxon>
        <taxon>Octopus</taxon>
    </lineage>
</organism>
<dbReference type="InterPro" id="IPR050741">
    <property type="entry name" value="Acyl-CoA_dehydrogenase"/>
</dbReference>
<dbReference type="InterPro" id="IPR006089">
    <property type="entry name" value="Acyl-CoA_DH_CS"/>
</dbReference>